<organism evidence="1 2">
    <name type="scientific">Phyllobacterium trifolii</name>
    <dbReference type="NCBI Taxonomy" id="300193"/>
    <lineage>
        <taxon>Bacteria</taxon>
        <taxon>Pseudomonadati</taxon>
        <taxon>Pseudomonadota</taxon>
        <taxon>Alphaproteobacteria</taxon>
        <taxon>Hyphomicrobiales</taxon>
        <taxon>Phyllobacteriaceae</taxon>
        <taxon>Phyllobacterium</taxon>
    </lineage>
</organism>
<evidence type="ECO:0000313" key="2">
    <source>
        <dbReference type="Proteomes" id="UP000554520"/>
    </source>
</evidence>
<reference evidence="1 2" key="1">
    <citation type="submission" date="2020-08" db="EMBL/GenBank/DDBJ databases">
        <title>Genomic Encyclopedia of Type Strains, Phase III (KMG-III): the genomes of soil and plant-associated and newly described type strains.</title>
        <authorList>
            <person name="Whitman W."/>
        </authorList>
    </citation>
    <scope>NUCLEOTIDE SEQUENCE [LARGE SCALE GENOMIC DNA]</scope>
    <source>
        <strain evidence="1 2">CECT 7015</strain>
    </source>
</reference>
<dbReference type="AlphaFoldDB" id="A0A839UDU2"/>
<accession>A0A839UDU2</accession>
<evidence type="ECO:0000313" key="1">
    <source>
        <dbReference type="EMBL" id="MBB3148034.1"/>
    </source>
</evidence>
<name>A0A839UDU2_9HYPH</name>
<sequence>MRVETFLMTLMHQNEFVDFSRTSVTKLFMVTGPFTFSAIFGLNFRLILHSGINLTFCALHPTSGWVGNFNFERIYKWPLRSKL</sequence>
<keyword evidence="2" id="KW-1185">Reference proteome</keyword>
<dbReference type="EMBL" id="JACHXN010000016">
    <property type="protein sequence ID" value="MBB3148034.1"/>
    <property type="molecule type" value="Genomic_DNA"/>
</dbReference>
<comment type="caution">
    <text evidence="1">The sequence shown here is derived from an EMBL/GenBank/DDBJ whole genome shotgun (WGS) entry which is preliminary data.</text>
</comment>
<proteinExistence type="predicted"/>
<protein>
    <submittedName>
        <fullName evidence="1">Uncharacterized protein</fullName>
    </submittedName>
</protein>
<gene>
    <name evidence="1" type="ORF">FHS21_004475</name>
</gene>
<dbReference type="Proteomes" id="UP000554520">
    <property type="component" value="Unassembled WGS sequence"/>
</dbReference>